<dbReference type="Proteomes" id="UP000229756">
    <property type="component" value="Unassembled WGS sequence"/>
</dbReference>
<evidence type="ECO:0000313" key="5">
    <source>
        <dbReference type="Proteomes" id="UP000229756"/>
    </source>
</evidence>
<organism evidence="4 5">
    <name type="scientific">candidate division WWE3 bacterium CG_4_9_14_0_2_um_filter_35_11</name>
    <dbReference type="NCBI Taxonomy" id="1975077"/>
    <lineage>
        <taxon>Bacteria</taxon>
        <taxon>Katanobacteria</taxon>
    </lineage>
</organism>
<dbReference type="GO" id="GO:0005829">
    <property type="term" value="C:cytosol"/>
    <property type="evidence" value="ECO:0007669"/>
    <property type="project" value="TreeGrafter"/>
</dbReference>
<dbReference type="PRINTS" id="PR01727">
    <property type="entry name" value="DNABINDINGHU"/>
</dbReference>
<dbReference type="GO" id="GO:0030261">
    <property type="term" value="P:chromosome condensation"/>
    <property type="evidence" value="ECO:0007669"/>
    <property type="project" value="UniProtKB-KW"/>
</dbReference>
<dbReference type="EMBL" id="PFSJ01000022">
    <property type="protein sequence ID" value="PJC23529.1"/>
    <property type="molecule type" value="Genomic_DNA"/>
</dbReference>
<dbReference type="GO" id="GO:0003677">
    <property type="term" value="F:DNA binding"/>
    <property type="evidence" value="ECO:0007669"/>
    <property type="project" value="UniProtKB-KW"/>
</dbReference>
<accession>A0A2M8ELB8</accession>
<comment type="similarity">
    <text evidence="3">Belongs to the bacterial histone-like protein family.</text>
</comment>
<evidence type="ECO:0000256" key="2">
    <source>
        <dbReference type="ARBA" id="ARBA00023125"/>
    </source>
</evidence>
<protein>
    <recommendedName>
        <fullName evidence="6">DNA-binding protein</fullName>
    </recommendedName>
</protein>
<comment type="caution">
    <text evidence="4">The sequence shown here is derived from an EMBL/GenBank/DDBJ whole genome shotgun (WGS) entry which is preliminary data.</text>
</comment>
<dbReference type="PANTHER" id="PTHR33175:SF3">
    <property type="entry name" value="DNA-BINDING PROTEIN HU-BETA"/>
    <property type="match status" value="1"/>
</dbReference>
<keyword evidence="2" id="KW-0238">DNA-binding</keyword>
<evidence type="ECO:0000256" key="3">
    <source>
        <dbReference type="RuleBase" id="RU003939"/>
    </source>
</evidence>
<evidence type="ECO:0000313" key="4">
    <source>
        <dbReference type="EMBL" id="PJC23529.1"/>
    </source>
</evidence>
<proteinExistence type="inferred from homology"/>
<evidence type="ECO:0000256" key="1">
    <source>
        <dbReference type="ARBA" id="ARBA00023067"/>
    </source>
</evidence>
<keyword evidence="1" id="KW-0226">DNA condensation</keyword>
<dbReference type="SMART" id="SM00411">
    <property type="entry name" value="BHL"/>
    <property type="match status" value="1"/>
</dbReference>
<dbReference type="SUPFAM" id="SSF47729">
    <property type="entry name" value="IHF-like DNA-binding proteins"/>
    <property type="match status" value="1"/>
</dbReference>
<dbReference type="CDD" id="cd13831">
    <property type="entry name" value="HU"/>
    <property type="match status" value="1"/>
</dbReference>
<dbReference type="Pfam" id="PF00216">
    <property type="entry name" value="Bac_DNA_binding"/>
    <property type="match status" value="1"/>
</dbReference>
<dbReference type="PANTHER" id="PTHR33175">
    <property type="entry name" value="DNA-BINDING PROTEIN HU"/>
    <property type="match status" value="1"/>
</dbReference>
<dbReference type="GO" id="GO:0030527">
    <property type="term" value="F:structural constituent of chromatin"/>
    <property type="evidence" value="ECO:0007669"/>
    <property type="project" value="InterPro"/>
</dbReference>
<evidence type="ECO:0008006" key="6">
    <source>
        <dbReference type="Google" id="ProtNLM"/>
    </source>
</evidence>
<dbReference type="AlphaFoldDB" id="A0A2M8ELB8"/>
<reference evidence="5" key="1">
    <citation type="submission" date="2017-09" db="EMBL/GenBank/DDBJ databases">
        <title>Depth-based differentiation of microbial function through sediment-hosted aquifers and enrichment of novel symbionts in the deep terrestrial subsurface.</title>
        <authorList>
            <person name="Probst A.J."/>
            <person name="Ladd B."/>
            <person name="Jarett J.K."/>
            <person name="Geller-Mcgrath D.E."/>
            <person name="Sieber C.M.K."/>
            <person name="Emerson J.B."/>
            <person name="Anantharaman K."/>
            <person name="Thomas B.C."/>
            <person name="Malmstrom R."/>
            <person name="Stieglmeier M."/>
            <person name="Klingl A."/>
            <person name="Woyke T."/>
            <person name="Ryan C.M."/>
            <person name="Banfield J.F."/>
        </authorList>
    </citation>
    <scope>NUCLEOTIDE SEQUENCE [LARGE SCALE GENOMIC DNA]</scope>
</reference>
<name>A0A2M8ELB8_UNCKA</name>
<dbReference type="Gene3D" id="4.10.520.10">
    <property type="entry name" value="IHF-like DNA-binding proteins"/>
    <property type="match status" value="1"/>
</dbReference>
<sequence length="90" mass="9647">MTKSDLIDMLATNLNAPKAQVRRMVDALVDTVTATLVRGEKVQVSGLGTFEVRKRAAREGRNPQTGAKITIGARNAVGFKAAKPLKEAVK</sequence>
<dbReference type="InterPro" id="IPR010992">
    <property type="entry name" value="IHF-like_DNA-bd_dom_sf"/>
</dbReference>
<dbReference type="InterPro" id="IPR000119">
    <property type="entry name" value="Hist_DNA-bd"/>
</dbReference>
<gene>
    <name evidence="4" type="ORF">CO058_02895</name>
</gene>